<comment type="caution">
    <text evidence="1">The sequence shown here is derived from an EMBL/GenBank/DDBJ whole genome shotgun (WGS) entry which is preliminary data.</text>
</comment>
<dbReference type="EMBL" id="JBHUKU010000002">
    <property type="protein sequence ID" value="MFD2457853.1"/>
    <property type="molecule type" value="Genomic_DNA"/>
</dbReference>
<dbReference type="Pfam" id="PF14433">
    <property type="entry name" value="SUKH-3"/>
    <property type="match status" value="1"/>
</dbReference>
<evidence type="ECO:0000313" key="2">
    <source>
        <dbReference type="Proteomes" id="UP001597419"/>
    </source>
</evidence>
<accession>A0ABW5GAF5</accession>
<dbReference type="InterPro" id="IPR025850">
    <property type="entry name" value="SUKH-3"/>
</dbReference>
<proteinExistence type="predicted"/>
<organism evidence="1 2">
    <name type="scientific">Amycolatopsis samaneae</name>
    <dbReference type="NCBI Taxonomy" id="664691"/>
    <lineage>
        <taxon>Bacteria</taxon>
        <taxon>Bacillati</taxon>
        <taxon>Actinomycetota</taxon>
        <taxon>Actinomycetes</taxon>
        <taxon>Pseudonocardiales</taxon>
        <taxon>Pseudonocardiaceae</taxon>
        <taxon>Amycolatopsis</taxon>
    </lineage>
</organism>
<reference evidence="2" key="1">
    <citation type="journal article" date="2019" name="Int. J. Syst. Evol. Microbiol.">
        <title>The Global Catalogue of Microorganisms (GCM) 10K type strain sequencing project: providing services to taxonomists for standard genome sequencing and annotation.</title>
        <authorList>
            <consortium name="The Broad Institute Genomics Platform"/>
            <consortium name="The Broad Institute Genome Sequencing Center for Infectious Disease"/>
            <person name="Wu L."/>
            <person name="Ma J."/>
        </authorList>
    </citation>
    <scope>NUCLEOTIDE SEQUENCE [LARGE SCALE GENOMIC DNA]</scope>
    <source>
        <strain evidence="2">CGMCC 4.7643</strain>
    </source>
</reference>
<dbReference type="Proteomes" id="UP001597419">
    <property type="component" value="Unassembled WGS sequence"/>
</dbReference>
<evidence type="ECO:0000313" key="1">
    <source>
        <dbReference type="EMBL" id="MFD2457853.1"/>
    </source>
</evidence>
<name>A0ABW5GAF5_9PSEU</name>
<sequence>MLIENPGSAPEVVRPAIRALRKARWSPSRRVPIDADLRALEEDGYRVFPAAVDFLRNFSGLFVDVRRPYGHDEIIFSAAEACAGISWGLAAEYTEQAGVAVVPVGEAFSRHMTVFLGEDGRWFGGYDQVLVEFGTDVFEFIENATGDKGMSVPYKGSGVRSSRRAWVKKLVTVIDAGRGDAAFVSCPTCSKYRLEIRYVGFPETRKAYLLFWCDACLRGIQLSRVWAPEGFRVWPIGDPASVADVPDFKHAVR</sequence>
<keyword evidence="2" id="KW-1185">Reference proteome</keyword>
<protein>
    <submittedName>
        <fullName evidence="1">SUKH-3 domain-containing protein</fullName>
    </submittedName>
</protein>
<gene>
    <name evidence="1" type="ORF">ACFSYJ_04550</name>
</gene>
<dbReference type="RefSeq" id="WP_345389599.1">
    <property type="nucleotide sequence ID" value="NZ_BAABHG010000003.1"/>
</dbReference>